<dbReference type="EMBL" id="JARJCW010000012">
    <property type="protein sequence ID" value="KAJ7218553.1"/>
    <property type="molecule type" value="Genomic_DNA"/>
</dbReference>
<keyword evidence="2" id="KW-0812">Transmembrane</keyword>
<accession>A0AAD6YGF8</accession>
<evidence type="ECO:0000313" key="3">
    <source>
        <dbReference type="EMBL" id="KAJ7218553.1"/>
    </source>
</evidence>
<comment type="caution">
    <text evidence="3">The sequence shown here is derived from an EMBL/GenBank/DDBJ whole genome shotgun (WGS) entry which is preliminary data.</text>
</comment>
<gene>
    <name evidence="3" type="ORF">GGX14DRAFT_595242</name>
</gene>
<proteinExistence type="predicted"/>
<feature type="compositionally biased region" description="Polar residues" evidence="1">
    <location>
        <begin position="377"/>
        <end position="390"/>
    </location>
</feature>
<keyword evidence="2" id="KW-1133">Transmembrane helix</keyword>
<name>A0AAD6YGF8_9AGAR</name>
<evidence type="ECO:0000256" key="2">
    <source>
        <dbReference type="SAM" id="Phobius"/>
    </source>
</evidence>
<feature type="transmembrane region" description="Helical" evidence="2">
    <location>
        <begin position="291"/>
        <end position="313"/>
    </location>
</feature>
<feature type="region of interest" description="Disordered" evidence="1">
    <location>
        <begin position="359"/>
        <end position="455"/>
    </location>
</feature>
<evidence type="ECO:0000256" key="1">
    <source>
        <dbReference type="SAM" id="MobiDB-lite"/>
    </source>
</evidence>
<feature type="compositionally biased region" description="Basic and acidic residues" evidence="1">
    <location>
        <begin position="391"/>
        <end position="400"/>
    </location>
</feature>
<sequence>MSCQHAASKIVGSMDWSQARMLAYTTVHWQSPFQQIIEAAYAAHGVESTALAGQARQPDLPSHTILHNVSSAANRALVMRQCSISAVIVSLLGFLCGSFAQTVGPVTAVTLWQFGQGRLLEGRLGTAPLIPLGTALGGVATTYLYQAVNPVVTTATNEEGLLTPETIASATPRTVIVSASGWIEAFGTGVNIECSLVNSAFGDCVTGTNAVTANSGVPTAEVLQVALTVPPIPTSSGVSGVFPINLLVPTLLQAVLAGTPTPTSSAQLNPSALSSTPTPTPKPSTVRTGPIVGGVVGGVVALGVIIALSIVLWRRRRLRLLKVEDGITPRAFTIDGASVPRSDDAAAYSRGIDTREHIASQPLFATPLRGKRDTRPSRTSLDARASSSAPTEHKSYRDTSDALAAGEPRPIEDCSSLTTSELARMLYERVHTGNHSNQAAEDTPPPSYLGSPDHV</sequence>
<dbReference type="Proteomes" id="UP001219525">
    <property type="component" value="Unassembled WGS sequence"/>
</dbReference>
<keyword evidence="4" id="KW-1185">Reference proteome</keyword>
<dbReference type="AlphaFoldDB" id="A0AAD6YGF8"/>
<keyword evidence="2" id="KW-0472">Membrane</keyword>
<evidence type="ECO:0000313" key="4">
    <source>
        <dbReference type="Proteomes" id="UP001219525"/>
    </source>
</evidence>
<organism evidence="3 4">
    <name type="scientific">Mycena pura</name>
    <dbReference type="NCBI Taxonomy" id="153505"/>
    <lineage>
        <taxon>Eukaryota</taxon>
        <taxon>Fungi</taxon>
        <taxon>Dikarya</taxon>
        <taxon>Basidiomycota</taxon>
        <taxon>Agaricomycotina</taxon>
        <taxon>Agaricomycetes</taxon>
        <taxon>Agaricomycetidae</taxon>
        <taxon>Agaricales</taxon>
        <taxon>Marasmiineae</taxon>
        <taxon>Mycenaceae</taxon>
        <taxon>Mycena</taxon>
    </lineage>
</organism>
<feature type="region of interest" description="Disordered" evidence="1">
    <location>
        <begin position="263"/>
        <end position="286"/>
    </location>
</feature>
<reference evidence="3" key="1">
    <citation type="submission" date="2023-03" db="EMBL/GenBank/DDBJ databases">
        <title>Massive genome expansion in bonnet fungi (Mycena s.s.) driven by repeated elements and novel gene families across ecological guilds.</title>
        <authorList>
            <consortium name="Lawrence Berkeley National Laboratory"/>
            <person name="Harder C.B."/>
            <person name="Miyauchi S."/>
            <person name="Viragh M."/>
            <person name="Kuo A."/>
            <person name="Thoen E."/>
            <person name="Andreopoulos B."/>
            <person name="Lu D."/>
            <person name="Skrede I."/>
            <person name="Drula E."/>
            <person name="Henrissat B."/>
            <person name="Morin E."/>
            <person name="Kohler A."/>
            <person name="Barry K."/>
            <person name="LaButti K."/>
            <person name="Morin E."/>
            <person name="Salamov A."/>
            <person name="Lipzen A."/>
            <person name="Mereny Z."/>
            <person name="Hegedus B."/>
            <person name="Baldrian P."/>
            <person name="Stursova M."/>
            <person name="Weitz H."/>
            <person name="Taylor A."/>
            <person name="Grigoriev I.V."/>
            <person name="Nagy L.G."/>
            <person name="Martin F."/>
            <person name="Kauserud H."/>
        </authorList>
    </citation>
    <scope>NUCLEOTIDE SEQUENCE</scope>
    <source>
        <strain evidence="3">9144</strain>
    </source>
</reference>
<evidence type="ECO:0008006" key="5">
    <source>
        <dbReference type="Google" id="ProtNLM"/>
    </source>
</evidence>
<protein>
    <recommendedName>
        <fullName evidence="5">Transmembrane protein</fullName>
    </recommendedName>
</protein>